<evidence type="ECO:0000313" key="8">
    <source>
        <dbReference type="EnsemblPlants" id="AET5Gv20439100.1"/>
    </source>
</evidence>
<reference evidence="8" key="3">
    <citation type="journal article" date="2017" name="Nature">
        <title>Genome sequence of the progenitor of the wheat D genome Aegilops tauschii.</title>
        <authorList>
            <person name="Luo M.C."/>
            <person name="Gu Y.Q."/>
            <person name="Puiu D."/>
            <person name="Wang H."/>
            <person name="Twardziok S.O."/>
            <person name="Deal K.R."/>
            <person name="Huo N."/>
            <person name="Zhu T."/>
            <person name="Wang L."/>
            <person name="Wang Y."/>
            <person name="McGuire P.E."/>
            <person name="Liu S."/>
            <person name="Long H."/>
            <person name="Ramasamy R.K."/>
            <person name="Rodriguez J.C."/>
            <person name="Van S.L."/>
            <person name="Yuan L."/>
            <person name="Wang Z."/>
            <person name="Xia Z."/>
            <person name="Xiao L."/>
            <person name="Anderson O.D."/>
            <person name="Ouyang S."/>
            <person name="Liang Y."/>
            <person name="Zimin A.V."/>
            <person name="Pertea G."/>
            <person name="Qi P."/>
            <person name="Bennetzen J.L."/>
            <person name="Dai X."/>
            <person name="Dawson M.W."/>
            <person name="Muller H.G."/>
            <person name="Kugler K."/>
            <person name="Rivarola-Duarte L."/>
            <person name="Spannagl M."/>
            <person name="Mayer K.F.X."/>
            <person name="Lu F.H."/>
            <person name="Bevan M.W."/>
            <person name="Leroy P."/>
            <person name="Li P."/>
            <person name="You F.M."/>
            <person name="Sun Q."/>
            <person name="Liu Z."/>
            <person name="Lyons E."/>
            <person name="Wicker T."/>
            <person name="Salzberg S.L."/>
            <person name="Devos K.M."/>
            <person name="Dvorak J."/>
        </authorList>
    </citation>
    <scope>NUCLEOTIDE SEQUENCE [LARGE SCALE GENOMIC DNA]</scope>
    <source>
        <strain evidence="8">cv. AL8/78</strain>
    </source>
</reference>
<keyword evidence="3" id="KW-0238">DNA-binding</keyword>
<comment type="subcellular location">
    <subcellularLocation>
        <location evidence="1">Nucleus</location>
    </subcellularLocation>
</comment>
<dbReference type="STRING" id="200361.A0A453KK12"/>
<reference evidence="9" key="2">
    <citation type="journal article" date="2017" name="Nat. Plants">
        <title>The Aegilops tauschii genome reveals multiple impacts of transposons.</title>
        <authorList>
            <person name="Zhao G."/>
            <person name="Zou C."/>
            <person name="Li K."/>
            <person name="Wang K."/>
            <person name="Li T."/>
            <person name="Gao L."/>
            <person name="Zhang X."/>
            <person name="Wang H."/>
            <person name="Yang Z."/>
            <person name="Liu X."/>
            <person name="Jiang W."/>
            <person name="Mao L."/>
            <person name="Kong X."/>
            <person name="Jiao Y."/>
            <person name="Jia J."/>
        </authorList>
    </citation>
    <scope>NUCLEOTIDE SEQUENCE [LARGE SCALE GENOMIC DNA]</scope>
    <source>
        <strain evidence="9">cv. AL8/78</strain>
    </source>
</reference>
<name>A0A453KK12_AEGTS</name>
<dbReference type="InterPro" id="IPR016177">
    <property type="entry name" value="DNA-bd_dom_sf"/>
</dbReference>
<dbReference type="SMART" id="SM00380">
    <property type="entry name" value="AP2"/>
    <property type="match status" value="1"/>
</dbReference>
<evidence type="ECO:0000256" key="5">
    <source>
        <dbReference type="ARBA" id="ARBA00023242"/>
    </source>
</evidence>
<dbReference type="AlphaFoldDB" id="A0A453KK12"/>
<dbReference type="Gramene" id="AET5Gv20439100.1">
    <property type="protein sequence ID" value="AET5Gv20439100.1"/>
    <property type="gene ID" value="AET5Gv20439100"/>
</dbReference>
<proteinExistence type="predicted"/>
<evidence type="ECO:0000256" key="2">
    <source>
        <dbReference type="ARBA" id="ARBA00023015"/>
    </source>
</evidence>
<dbReference type="GO" id="GO:0003677">
    <property type="term" value="F:DNA binding"/>
    <property type="evidence" value="ECO:0007669"/>
    <property type="project" value="UniProtKB-KW"/>
</dbReference>
<reference evidence="9" key="1">
    <citation type="journal article" date="2014" name="Science">
        <title>Ancient hybridizations among the ancestral genomes of bread wheat.</title>
        <authorList>
            <consortium name="International Wheat Genome Sequencing Consortium,"/>
            <person name="Marcussen T."/>
            <person name="Sandve S.R."/>
            <person name="Heier L."/>
            <person name="Spannagl M."/>
            <person name="Pfeifer M."/>
            <person name="Jakobsen K.S."/>
            <person name="Wulff B.B."/>
            <person name="Steuernagel B."/>
            <person name="Mayer K.F."/>
            <person name="Olsen O.A."/>
        </authorList>
    </citation>
    <scope>NUCLEOTIDE SEQUENCE [LARGE SCALE GENOMIC DNA]</scope>
    <source>
        <strain evidence="9">cv. AL8/78</strain>
    </source>
</reference>
<dbReference type="PANTHER" id="PTHR31677:SF196">
    <property type="entry name" value="ETHYLENE-RESPONSIVE TRANSCRIPTION FACTOR ERF109"/>
    <property type="match status" value="1"/>
</dbReference>
<dbReference type="GO" id="GO:0003700">
    <property type="term" value="F:DNA-binding transcription factor activity"/>
    <property type="evidence" value="ECO:0007669"/>
    <property type="project" value="InterPro"/>
</dbReference>
<dbReference type="EnsemblPlants" id="AET5Gv20439100.1">
    <property type="protein sequence ID" value="AET5Gv20439100.1"/>
    <property type="gene ID" value="AET5Gv20439100"/>
</dbReference>
<dbReference type="GO" id="GO:0005634">
    <property type="term" value="C:nucleus"/>
    <property type="evidence" value="ECO:0007669"/>
    <property type="project" value="UniProtKB-SubCell"/>
</dbReference>
<keyword evidence="2" id="KW-0805">Transcription regulation</keyword>
<evidence type="ECO:0000256" key="6">
    <source>
        <dbReference type="SAM" id="MobiDB-lite"/>
    </source>
</evidence>
<accession>A0A453KK12</accession>
<organism evidence="8 9">
    <name type="scientific">Aegilops tauschii subsp. strangulata</name>
    <name type="common">Goatgrass</name>
    <dbReference type="NCBI Taxonomy" id="200361"/>
    <lineage>
        <taxon>Eukaryota</taxon>
        <taxon>Viridiplantae</taxon>
        <taxon>Streptophyta</taxon>
        <taxon>Embryophyta</taxon>
        <taxon>Tracheophyta</taxon>
        <taxon>Spermatophyta</taxon>
        <taxon>Magnoliopsida</taxon>
        <taxon>Liliopsida</taxon>
        <taxon>Poales</taxon>
        <taxon>Poaceae</taxon>
        <taxon>BOP clade</taxon>
        <taxon>Pooideae</taxon>
        <taxon>Triticodae</taxon>
        <taxon>Triticeae</taxon>
        <taxon>Triticinae</taxon>
        <taxon>Aegilops</taxon>
    </lineage>
</organism>
<dbReference type="Proteomes" id="UP000015105">
    <property type="component" value="Chromosome 5D"/>
</dbReference>
<keyword evidence="5" id="KW-0539">Nucleus</keyword>
<dbReference type="InterPro" id="IPR036955">
    <property type="entry name" value="AP2/ERF_dom_sf"/>
</dbReference>
<feature type="domain" description="AP2/ERF" evidence="7">
    <location>
        <begin position="42"/>
        <end position="112"/>
    </location>
</feature>
<sequence>MRTLTTGRPPSGSSWPPTTATSSMSRSPQVSWHPASYTARRPWRGRSGAGPALATRTAASGSGRGGGGRRKSATPSKARVWIGTFDTAAEAAHAYDAEARRIHGRKARTNFPAAPAAPYSDRPGPSSRSSVTDGGADNVARATESASSSFKELFKDVHGTAPYDARILLECCSDDVMESLLAGSDMAGNMDLSSFRFPS</sequence>
<evidence type="ECO:0000256" key="3">
    <source>
        <dbReference type="ARBA" id="ARBA00023125"/>
    </source>
</evidence>
<reference evidence="8" key="5">
    <citation type="journal article" date="2021" name="G3 (Bethesda)">
        <title>Aegilops tauschii genome assembly Aet v5.0 features greater sequence contiguity and improved annotation.</title>
        <authorList>
            <person name="Wang L."/>
            <person name="Zhu T."/>
            <person name="Rodriguez J.C."/>
            <person name="Deal K.R."/>
            <person name="Dubcovsky J."/>
            <person name="McGuire P.E."/>
            <person name="Lux T."/>
            <person name="Spannagl M."/>
            <person name="Mayer K.F.X."/>
            <person name="Baldrich P."/>
            <person name="Meyers B.C."/>
            <person name="Huo N."/>
            <person name="Gu Y.Q."/>
            <person name="Zhou H."/>
            <person name="Devos K.M."/>
            <person name="Bennetzen J.L."/>
            <person name="Unver T."/>
            <person name="Budak H."/>
            <person name="Gulick P.J."/>
            <person name="Galiba G."/>
            <person name="Kalapos B."/>
            <person name="Nelson D.R."/>
            <person name="Li P."/>
            <person name="You F.M."/>
            <person name="Luo M.C."/>
            <person name="Dvorak J."/>
        </authorList>
    </citation>
    <scope>NUCLEOTIDE SEQUENCE [LARGE SCALE GENOMIC DNA]</scope>
    <source>
        <strain evidence="8">cv. AL8/78</strain>
    </source>
</reference>
<keyword evidence="4" id="KW-0804">Transcription</keyword>
<feature type="region of interest" description="Disordered" evidence="6">
    <location>
        <begin position="110"/>
        <end position="139"/>
    </location>
</feature>
<dbReference type="PROSITE" id="PS51032">
    <property type="entry name" value="AP2_ERF"/>
    <property type="match status" value="1"/>
</dbReference>
<reference evidence="8" key="4">
    <citation type="submission" date="2019-03" db="UniProtKB">
        <authorList>
            <consortium name="EnsemblPlants"/>
        </authorList>
    </citation>
    <scope>IDENTIFICATION</scope>
</reference>
<keyword evidence="9" id="KW-1185">Reference proteome</keyword>
<feature type="region of interest" description="Disordered" evidence="6">
    <location>
        <begin position="1"/>
        <end position="76"/>
    </location>
</feature>
<evidence type="ECO:0000259" key="7">
    <source>
        <dbReference type="PROSITE" id="PS51032"/>
    </source>
</evidence>
<dbReference type="InterPro" id="IPR001471">
    <property type="entry name" value="AP2/ERF_dom"/>
</dbReference>
<dbReference type="Gene3D" id="3.30.730.10">
    <property type="entry name" value="AP2/ERF domain"/>
    <property type="match status" value="1"/>
</dbReference>
<evidence type="ECO:0000256" key="4">
    <source>
        <dbReference type="ARBA" id="ARBA00023163"/>
    </source>
</evidence>
<dbReference type="SUPFAM" id="SSF54171">
    <property type="entry name" value="DNA-binding domain"/>
    <property type="match status" value="1"/>
</dbReference>
<protein>
    <recommendedName>
        <fullName evidence="7">AP2/ERF domain-containing protein</fullName>
    </recommendedName>
</protein>
<evidence type="ECO:0000256" key="1">
    <source>
        <dbReference type="ARBA" id="ARBA00004123"/>
    </source>
</evidence>
<feature type="compositionally biased region" description="Polar residues" evidence="6">
    <location>
        <begin position="1"/>
        <end position="30"/>
    </location>
</feature>
<evidence type="ECO:0000313" key="9">
    <source>
        <dbReference type="Proteomes" id="UP000015105"/>
    </source>
</evidence>
<dbReference type="PANTHER" id="PTHR31677">
    <property type="entry name" value="AP2 DOMAIN CLASS TRANSCRIPTION FACTOR"/>
    <property type="match status" value="1"/>
</dbReference>